<evidence type="ECO:0000313" key="13">
    <source>
        <dbReference type="EMBL" id="ARN75147.1"/>
    </source>
</evidence>
<keyword evidence="4 9" id="KW-1003">Cell membrane</keyword>
<dbReference type="PANTHER" id="PTHR30386">
    <property type="entry name" value="MEMBRANE FUSION SUBUNIT OF EMRAB-TOLC MULTIDRUG EFFLUX PUMP"/>
    <property type="match status" value="1"/>
</dbReference>
<evidence type="ECO:0000256" key="1">
    <source>
        <dbReference type="ARBA" id="ARBA00004377"/>
    </source>
</evidence>
<dbReference type="InterPro" id="IPR058781">
    <property type="entry name" value="HH_AprE-like"/>
</dbReference>
<dbReference type="STRING" id="716816.BST96_14100"/>
<dbReference type="Gene3D" id="2.40.50.100">
    <property type="match status" value="1"/>
</dbReference>
<dbReference type="OrthoDB" id="9775513at2"/>
<evidence type="ECO:0000256" key="10">
    <source>
        <dbReference type="SAM" id="Coils"/>
    </source>
</evidence>
<dbReference type="Pfam" id="PF26002">
    <property type="entry name" value="Beta-barrel_AprE"/>
    <property type="match status" value="1"/>
</dbReference>
<dbReference type="NCBIfam" id="TIGR01843">
    <property type="entry name" value="type_I_hlyD"/>
    <property type="match status" value="1"/>
</dbReference>
<evidence type="ECO:0000259" key="12">
    <source>
        <dbReference type="Pfam" id="PF26002"/>
    </source>
</evidence>
<dbReference type="KEGG" id="osg:BST96_14100"/>
<dbReference type="Gene3D" id="2.40.30.170">
    <property type="match status" value="1"/>
</dbReference>
<comment type="subcellular location">
    <subcellularLocation>
        <location evidence="1 9">Cell inner membrane</location>
        <topology evidence="1 9">Single-pass membrane protein</topology>
    </subcellularLocation>
</comment>
<dbReference type="InterPro" id="IPR058982">
    <property type="entry name" value="Beta-barrel_AprE"/>
</dbReference>
<dbReference type="GO" id="GO:0005886">
    <property type="term" value="C:plasma membrane"/>
    <property type="evidence" value="ECO:0007669"/>
    <property type="project" value="UniProtKB-SubCell"/>
</dbReference>
<feature type="domain" description="AprE-like beta-barrel" evidence="12">
    <location>
        <begin position="331"/>
        <end position="416"/>
    </location>
</feature>
<evidence type="ECO:0000256" key="8">
    <source>
        <dbReference type="ARBA" id="ARBA00023136"/>
    </source>
</evidence>
<dbReference type="InterPro" id="IPR010129">
    <property type="entry name" value="T1SS_HlyD"/>
</dbReference>
<gene>
    <name evidence="13" type="ORF">BST96_14100</name>
</gene>
<sequence>MSSRLYWQQMQQAYRARSIVWLVSALLLFTLLWAFFAKLDEVVVGEGKVVPAQAVQKIQSLEGGILKQLFVSEGQLVEAGDPLAKLDDTRFRSAYQEAQQQNSSLNARRLRLIAELASIVIDKEATDWRQRIRIIEQPLVDQSVSPVILANASASYRERIEQLQAQLEQSRQNIEQQVQALDEVRGDTRTLAHNLELVTEEVELTRDVVASGAVAKVELLKLQRELSSLKGELAASRISEQRLIAARDQAVAEYRNTARDFRSKAQVELVDTDNQLAQLFERSTQLKDQLSRTQLISPVRGNVKNMVTRSVGGVIKPGEAMMEVVPLDDQLLVETRIAPQDIAFVHKGLPATVKLTAYDFVIYGGVKGEVVYVSADAQQDQEGVTYYEAHIQTQQQALQAMPMIPGMQASVDVLTGQKTVLNYWLKPLLRARANAMREP</sequence>
<feature type="domain" description="AprE-like long alpha-helical hairpin" evidence="11">
    <location>
        <begin position="92"/>
        <end position="289"/>
    </location>
</feature>
<keyword evidence="10" id="KW-0175">Coiled coil</keyword>
<keyword evidence="8" id="KW-0472">Membrane</keyword>
<feature type="coiled-coil region" evidence="10">
    <location>
        <begin position="153"/>
        <end position="187"/>
    </location>
</feature>
<dbReference type="Proteomes" id="UP000193450">
    <property type="component" value="Chromosome"/>
</dbReference>
<reference evidence="13 14" key="1">
    <citation type="submission" date="2016-11" db="EMBL/GenBank/DDBJ databases">
        <title>Trade-off between light-utilization and light-protection in marine flavobacteria.</title>
        <authorList>
            <person name="Kumagai Y."/>
        </authorList>
    </citation>
    <scope>NUCLEOTIDE SEQUENCE [LARGE SCALE GENOMIC DNA]</scope>
    <source>
        <strain evidence="13 14">NBRC 107125</strain>
    </source>
</reference>
<evidence type="ECO:0000256" key="7">
    <source>
        <dbReference type="ARBA" id="ARBA00022989"/>
    </source>
</evidence>
<protein>
    <recommendedName>
        <fullName evidence="9">Membrane fusion protein (MFP) family protein</fullName>
    </recommendedName>
</protein>
<dbReference type="PANTHER" id="PTHR30386:SF26">
    <property type="entry name" value="TRANSPORT PROTEIN COMB"/>
    <property type="match status" value="1"/>
</dbReference>
<keyword evidence="5 9" id="KW-0997">Cell inner membrane</keyword>
<evidence type="ECO:0000256" key="9">
    <source>
        <dbReference type="RuleBase" id="RU365093"/>
    </source>
</evidence>
<dbReference type="GO" id="GO:0015031">
    <property type="term" value="P:protein transport"/>
    <property type="evidence" value="ECO:0007669"/>
    <property type="project" value="InterPro"/>
</dbReference>
<name>A0A1X9NJV3_9GAMM</name>
<keyword evidence="3 9" id="KW-0813">Transport</keyword>
<evidence type="ECO:0000256" key="3">
    <source>
        <dbReference type="ARBA" id="ARBA00022448"/>
    </source>
</evidence>
<dbReference type="RefSeq" id="WP_085759317.1">
    <property type="nucleotide sequence ID" value="NZ_CP019343.1"/>
</dbReference>
<evidence type="ECO:0000259" key="11">
    <source>
        <dbReference type="Pfam" id="PF25994"/>
    </source>
</evidence>
<evidence type="ECO:0000256" key="6">
    <source>
        <dbReference type="ARBA" id="ARBA00022692"/>
    </source>
</evidence>
<accession>A0A1X9NJV3</accession>
<comment type="similarity">
    <text evidence="2 9">Belongs to the membrane fusion protein (MFP) (TC 8.A.1) family.</text>
</comment>
<dbReference type="EMBL" id="CP019343">
    <property type="protein sequence ID" value="ARN75147.1"/>
    <property type="molecule type" value="Genomic_DNA"/>
</dbReference>
<dbReference type="Gene3D" id="1.10.287.470">
    <property type="entry name" value="Helix hairpin bin"/>
    <property type="match status" value="1"/>
</dbReference>
<organism evidence="13 14">
    <name type="scientific">Oceanicoccus sagamiensis</name>
    <dbReference type="NCBI Taxonomy" id="716816"/>
    <lineage>
        <taxon>Bacteria</taxon>
        <taxon>Pseudomonadati</taxon>
        <taxon>Pseudomonadota</taxon>
        <taxon>Gammaproteobacteria</taxon>
        <taxon>Cellvibrionales</taxon>
        <taxon>Spongiibacteraceae</taxon>
        <taxon>Oceanicoccus</taxon>
    </lineage>
</organism>
<evidence type="ECO:0000313" key="14">
    <source>
        <dbReference type="Proteomes" id="UP000193450"/>
    </source>
</evidence>
<evidence type="ECO:0000256" key="2">
    <source>
        <dbReference type="ARBA" id="ARBA00009477"/>
    </source>
</evidence>
<evidence type="ECO:0000256" key="5">
    <source>
        <dbReference type="ARBA" id="ARBA00022519"/>
    </source>
</evidence>
<keyword evidence="6" id="KW-0812">Transmembrane</keyword>
<keyword evidence="14" id="KW-1185">Reference proteome</keyword>
<dbReference type="PRINTS" id="PR01490">
    <property type="entry name" value="RTXTOXIND"/>
</dbReference>
<dbReference type="AlphaFoldDB" id="A0A1X9NJV3"/>
<dbReference type="Pfam" id="PF25994">
    <property type="entry name" value="HH_AprE"/>
    <property type="match status" value="1"/>
</dbReference>
<dbReference type="SUPFAM" id="SSF56954">
    <property type="entry name" value="Outer membrane efflux proteins (OEP)"/>
    <property type="match status" value="1"/>
</dbReference>
<dbReference type="InterPro" id="IPR050739">
    <property type="entry name" value="MFP"/>
</dbReference>
<evidence type="ECO:0000256" key="4">
    <source>
        <dbReference type="ARBA" id="ARBA00022475"/>
    </source>
</evidence>
<proteinExistence type="inferred from homology"/>
<keyword evidence="7" id="KW-1133">Transmembrane helix</keyword>